<dbReference type="Pfam" id="PF07842">
    <property type="entry name" value="GCFC"/>
    <property type="match status" value="1"/>
</dbReference>
<reference evidence="7 8" key="1">
    <citation type="submission" date="2015-12" db="EMBL/GenBank/DDBJ databases">
        <title>The genome of Folsomia candida.</title>
        <authorList>
            <person name="Faddeeva A."/>
            <person name="Derks M.F."/>
            <person name="Anvar Y."/>
            <person name="Smit S."/>
            <person name="Van Straalen N."/>
            <person name="Roelofs D."/>
        </authorList>
    </citation>
    <scope>NUCLEOTIDE SEQUENCE [LARGE SCALE GENOMIC DNA]</scope>
    <source>
        <strain evidence="7 8">VU population</strain>
        <tissue evidence="7">Whole body</tissue>
    </source>
</reference>
<proteinExistence type="inferred from homology"/>
<dbReference type="InterPro" id="IPR012890">
    <property type="entry name" value="GCFC2-like"/>
</dbReference>
<dbReference type="PANTHER" id="PTHR12214:SF0">
    <property type="entry name" value="LD29489P"/>
    <property type="match status" value="1"/>
</dbReference>
<dbReference type="AlphaFoldDB" id="A0A226DPP9"/>
<dbReference type="OrthoDB" id="429427at2759"/>
<feature type="compositionally biased region" description="Acidic residues" evidence="5">
    <location>
        <begin position="192"/>
        <end position="203"/>
    </location>
</feature>
<protein>
    <submittedName>
        <fullName evidence="7">GC-rich sequence DNA-binding factor 2</fullName>
    </submittedName>
</protein>
<feature type="domain" description="GCF C-terminal" evidence="6">
    <location>
        <begin position="628"/>
        <end position="838"/>
    </location>
</feature>
<feature type="region of interest" description="Disordered" evidence="5">
    <location>
        <begin position="248"/>
        <end position="310"/>
    </location>
</feature>
<dbReference type="PANTHER" id="PTHR12214">
    <property type="entry name" value="GC-RICH SEQUENCE DNA-BINDING FACTOR"/>
    <property type="match status" value="1"/>
</dbReference>
<sequence>MSFRRPKKPIRPRVVALTADSDEDEPMQVDSPPPPPVSTKERSNNGQVGSKLSFDNDEAISFNKPSKSKKGEKSSSKAAALLSFDDDLDGEEEGEVFQVKKSSVSRRLMKQRDKEKKGTSSSSSSKSKNPFGSSTNQEENSTKLKLQVDGFVAQLKIKKEPNEENVKPVIKLEKDSIRVLNGREAEALHMESDDDNEDDDNEENGSASYGHKFRRPAAGGGAAIHDAVRRALAQGQIPDANLIHEARKRKQMAREMGGGAGPEFVPVDNVDRLKKEKGRLVREDDDNDQSDEERLDFSSATNAAKIDRDKRIEDFQAAQVEGSDNDSDGELDEWESQQIRKGVSQAKMHNVAKEILHQGYLDTGSSQLSYYNNNSDVPTGFSFYPPVQNSEPKKKGKTQAFVEQTQKIASIEEIVGGSKKITPELILKQMSDRLQRLKFSRDRNAGELSRVLADLQLAEKELNEATDVKSDLNSRFILYQNLKGYVTDLVDCLRCKVPEVENLEQRMLDLMKSRREKFAERRRQDVRDQTEEVAATINIMGNVPVTKPPPSNPERTRRAAEREGRRTRRRRLREKEMQPGMPRKDGLSSDDEEPDIEFKAHYAARENIVGCTESIFEDVHEDFGTMTGILSRFEEWRENDFDAYKESYAYMCLPKCVAPLTRVQLIAWDPLREGCDFLKQPWMKSLISYSYRQGESIEELSKDPDSRLVPSVVEKVVLPWIGRIVEARWDPMSGCQTRGLVNVLKRLIDEYSISPNSKPMHSVLEIVVTRLKDSLENDVYVPIYAKSALANSFTPASVFVSRQFWSSVKLLDNMSKWQGLLSDRPLQALALDALLTRYTILGIRVASELSESVERAKGAVNVLPRAWLSRENETDIPNGLQQLCRCLVSQVQSTDCTVAANRIAIPEISNILKTIGCNEEATLILRKYS</sequence>
<dbReference type="GO" id="GO:0005634">
    <property type="term" value="C:nucleus"/>
    <property type="evidence" value="ECO:0007669"/>
    <property type="project" value="UniProtKB-SubCell"/>
</dbReference>
<feature type="compositionally biased region" description="Basic and acidic residues" evidence="5">
    <location>
        <begin position="554"/>
        <end position="564"/>
    </location>
</feature>
<evidence type="ECO:0000256" key="2">
    <source>
        <dbReference type="ARBA" id="ARBA00010801"/>
    </source>
</evidence>
<dbReference type="STRING" id="158441.A0A226DPP9"/>
<dbReference type="Proteomes" id="UP000198287">
    <property type="component" value="Unassembled WGS sequence"/>
</dbReference>
<evidence type="ECO:0000256" key="4">
    <source>
        <dbReference type="SAM" id="Coils"/>
    </source>
</evidence>
<evidence type="ECO:0000259" key="6">
    <source>
        <dbReference type="Pfam" id="PF07842"/>
    </source>
</evidence>
<feature type="region of interest" description="Disordered" evidence="5">
    <location>
        <begin position="541"/>
        <end position="593"/>
    </location>
</feature>
<comment type="subcellular location">
    <subcellularLocation>
        <location evidence="1">Nucleus</location>
    </subcellularLocation>
</comment>
<evidence type="ECO:0000256" key="3">
    <source>
        <dbReference type="ARBA" id="ARBA00023242"/>
    </source>
</evidence>
<gene>
    <name evidence="7" type="ORF">Fcan01_18710</name>
</gene>
<feature type="compositionally biased region" description="Basic residues" evidence="5">
    <location>
        <begin position="1"/>
        <end position="11"/>
    </location>
</feature>
<dbReference type="GO" id="GO:0003677">
    <property type="term" value="F:DNA binding"/>
    <property type="evidence" value="ECO:0007669"/>
    <property type="project" value="UniProtKB-KW"/>
</dbReference>
<feature type="region of interest" description="Disordered" evidence="5">
    <location>
        <begin position="183"/>
        <end position="221"/>
    </location>
</feature>
<feature type="compositionally biased region" description="Acidic residues" evidence="5">
    <location>
        <begin position="84"/>
        <end position="95"/>
    </location>
</feature>
<feature type="compositionally biased region" description="Basic and acidic residues" evidence="5">
    <location>
        <begin position="269"/>
        <end position="282"/>
    </location>
</feature>
<keyword evidence="3" id="KW-0539">Nucleus</keyword>
<keyword evidence="4" id="KW-0175">Coiled coil</keyword>
<evidence type="ECO:0000256" key="5">
    <source>
        <dbReference type="SAM" id="MobiDB-lite"/>
    </source>
</evidence>
<evidence type="ECO:0000256" key="1">
    <source>
        <dbReference type="ARBA" id="ARBA00004123"/>
    </source>
</evidence>
<comment type="caution">
    <text evidence="7">The sequence shown here is derived from an EMBL/GenBank/DDBJ whole genome shotgun (WGS) entry which is preliminary data.</text>
</comment>
<feature type="compositionally biased region" description="Acidic residues" evidence="5">
    <location>
        <begin position="283"/>
        <end position="294"/>
    </location>
</feature>
<dbReference type="OMA" id="MKNICLW"/>
<comment type="similarity">
    <text evidence="2">Belongs to the GCF family.</text>
</comment>
<dbReference type="GO" id="GO:0000398">
    <property type="term" value="P:mRNA splicing, via spliceosome"/>
    <property type="evidence" value="ECO:0007669"/>
    <property type="project" value="InterPro"/>
</dbReference>
<evidence type="ECO:0000313" key="8">
    <source>
        <dbReference type="Proteomes" id="UP000198287"/>
    </source>
</evidence>
<dbReference type="EMBL" id="LNIX01000015">
    <property type="protein sequence ID" value="OXA46637.1"/>
    <property type="molecule type" value="Genomic_DNA"/>
</dbReference>
<keyword evidence="7" id="KW-0238">DNA-binding</keyword>
<organism evidence="7 8">
    <name type="scientific">Folsomia candida</name>
    <name type="common">Springtail</name>
    <dbReference type="NCBI Taxonomy" id="158441"/>
    <lineage>
        <taxon>Eukaryota</taxon>
        <taxon>Metazoa</taxon>
        <taxon>Ecdysozoa</taxon>
        <taxon>Arthropoda</taxon>
        <taxon>Hexapoda</taxon>
        <taxon>Collembola</taxon>
        <taxon>Entomobryomorpha</taxon>
        <taxon>Isotomoidea</taxon>
        <taxon>Isotomidae</taxon>
        <taxon>Proisotominae</taxon>
        <taxon>Folsomia</taxon>
    </lineage>
</organism>
<name>A0A226DPP9_FOLCA</name>
<feature type="coiled-coil region" evidence="4">
    <location>
        <begin position="448"/>
        <end position="475"/>
    </location>
</feature>
<feature type="compositionally biased region" description="Basic and acidic residues" evidence="5">
    <location>
        <begin position="573"/>
        <end position="587"/>
    </location>
</feature>
<evidence type="ECO:0000313" key="7">
    <source>
        <dbReference type="EMBL" id="OXA46637.1"/>
    </source>
</evidence>
<dbReference type="InterPro" id="IPR022783">
    <property type="entry name" value="GCFC_dom"/>
</dbReference>
<feature type="compositionally biased region" description="Low complexity" evidence="5">
    <location>
        <begin position="119"/>
        <end position="134"/>
    </location>
</feature>
<keyword evidence="8" id="KW-1185">Reference proteome</keyword>
<feature type="region of interest" description="Disordered" evidence="5">
    <location>
        <begin position="1"/>
        <end position="145"/>
    </location>
</feature>
<accession>A0A226DPP9</accession>